<keyword evidence="2 8" id="KW-0813">Transport</keyword>
<evidence type="ECO:0000313" key="11">
    <source>
        <dbReference type="Proteomes" id="UP000199024"/>
    </source>
</evidence>
<dbReference type="GO" id="GO:0044718">
    <property type="term" value="P:siderophore transmembrane transport"/>
    <property type="evidence" value="ECO:0007669"/>
    <property type="project" value="TreeGrafter"/>
</dbReference>
<dbReference type="GO" id="GO:0015344">
    <property type="term" value="F:siderophore uptake transmembrane transporter activity"/>
    <property type="evidence" value="ECO:0007669"/>
    <property type="project" value="TreeGrafter"/>
</dbReference>
<evidence type="ECO:0000256" key="1">
    <source>
        <dbReference type="ARBA" id="ARBA00004571"/>
    </source>
</evidence>
<comment type="subcellular location">
    <subcellularLocation>
        <location evidence="1 8">Cell outer membrane</location>
        <topology evidence="1 8">Multi-pass membrane protein</topology>
    </subcellularLocation>
</comment>
<evidence type="ECO:0000256" key="6">
    <source>
        <dbReference type="ARBA" id="ARBA00023136"/>
    </source>
</evidence>
<dbReference type="EMBL" id="FOZL01000001">
    <property type="protein sequence ID" value="SFS18100.1"/>
    <property type="molecule type" value="Genomic_DNA"/>
</dbReference>
<dbReference type="Gene3D" id="2.170.130.10">
    <property type="entry name" value="TonB-dependent receptor, plug domain"/>
    <property type="match status" value="1"/>
</dbReference>
<evidence type="ECO:0000256" key="3">
    <source>
        <dbReference type="ARBA" id="ARBA00022452"/>
    </source>
</evidence>
<evidence type="ECO:0000259" key="9">
    <source>
        <dbReference type="Pfam" id="PF07715"/>
    </source>
</evidence>
<gene>
    <name evidence="10" type="ORF">SAMN05421771_3343</name>
</gene>
<name>A0A1I6MQW8_9BACT</name>
<dbReference type="InterPro" id="IPR037066">
    <property type="entry name" value="Plug_dom_sf"/>
</dbReference>
<dbReference type="InterPro" id="IPR012910">
    <property type="entry name" value="Plug_dom"/>
</dbReference>
<keyword evidence="5" id="KW-0732">Signal</keyword>
<reference evidence="10 11" key="1">
    <citation type="submission" date="2016-10" db="EMBL/GenBank/DDBJ databases">
        <authorList>
            <person name="de Groot N.N."/>
        </authorList>
    </citation>
    <scope>NUCLEOTIDE SEQUENCE [LARGE SCALE GENOMIC DNA]</scope>
    <source>
        <strain evidence="10 11">DSM 21001</strain>
    </source>
</reference>
<dbReference type="Proteomes" id="UP000199024">
    <property type="component" value="Unassembled WGS sequence"/>
</dbReference>
<evidence type="ECO:0000256" key="4">
    <source>
        <dbReference type="ARBA" id="ARBA00022692"/>
    </source>
</evidence>
<keyword evidence="7 8" id="KW-0998">Cell outer membrane</keyword>
<evidence type="ECO:0000256" key="2">
    <source>
        <dbReference type="ARBA" id="ARBA00022448"/>
    </source>
</evidence>
<proteinExistence type="inferred from homology"/>
<comment type="similarity">
    <text evidence="8">Belongs to the TonB-dependent receptor family.</text>
</comment>
<dbReference type="PANTHER" id="PTHR30069">
    <property type="entry name" value="TONB-DEPENDENT OUTER MEMBRANE RECEPTOR"/>
    <property type="match status" value="1"/>
</dbReference>
<dbReference type="Pfam" id="PF13620">
    <property type="entry name" value="CarboxypepD_reg"/>
    <property type="match status" value="1"/>
</dbReference>
<dbReference type="PANTHER" id="PTHR30069:SF29">
    <property type="entry name" value="HEMOGLOBIN AND HEMOGLOBIN-HAPTOGLOBIN-BINDING PROTEIN 1-RELATED"/>
    <property type="match status" value="1"/>
</dbReference>
<dbReference type="InterPro" id="IPR036942">
    <property type="entry name" value="Beta-barrel_TonB_sf"/>
</dbReference>
<dbReference type="Pfam" id="PF07715">
    <property type="entry name" value="Plug"/>
    <property type="match status" value="1"/>
</dbReference>
<dbReference type="InterPro" id="IPR039426">
    <property type="entry name" value="TonB-dep_rcpt-like"/>
</dbReference>
<dbReference type="PROSITE" id="PS52016">
    <property type="entry name" value="TONB_DEPENDENT_REC_3"/>
    <property type="match status" value="1"/>
</dbReference>
<dbReference type="AlphaFoldDB" id="A0A1I6MQW8"/>
<dbReference type="SUPFAM" id="SSF49464">
    <property type="entry name" value="Carboxypeptidase regulatory domain-like"/>
    <property type="match status" value="1"/>
</dbReference>
<keyword evidence="11" id="KW-1185">Reference proteome</keyword>
<evidence type="ECO:0000256" key="8">
    <source>
        <dbReference type="PROSITE-ProRule" id="PRU01360"/>
    </source>
</evidence>
<keyword evidence="3 8" id="KW-1134">Transmembrane beta strand</keyword>
<evidence type="ECO:0000256" key="7">
    <source>
        <dbReference type="ARBA" id="ARBA00023237"/>
    </source>
</evidence>
<dbReference type="InterPro" id="IPR008969">
    <property type="entry name" value="CarboxyPept-like_regulatory"/>
</dbReference>
<protein>
    <submittedName>
        <fullName evidence="10">Iron complex outermembrane recepter protein/vitamin B12 transporter</fullName>
    </submittedName>
</protein>
<organism evidence="10 11">
    <name type="scientific">Granulicella pectinivorans</name>
    <dbReference type="NCBI Taxonomy" id="474950"/>
    <lineage>
        <taxon>Bacteria</taxon>
        <taxon>Pseudomonadati</taxon>
        <taxon>Acidobacteriota</taxon>
        <taxon>Terriglobia</taxon>
        <taxon>Terriglobales</taxon>
        <taxon>Acidobacteriaceae</taxon>
        <taxon>Granulicella</taxon>
    </lineage>
</organism>
<dbReference type="Gene3D" id="2.60.40.1120">
    <property type="entry name" value="Carboxypeptidase-like, regulatory domain"/>
    <property type="match status" value="1"/>
</dbReference>
<keyword evidence="4 8" id="KW-0812">Transmembrane</keyword>
<dbReference type="STRING" id="474950.SAMN05421771_3343"/>
<dbReference type="SUPFAM" id="SSF56935">
    <property type="entry name" value="Porins"/>
    <property type="match status" value="1"/>
</dbReference>
<evidence type="ECO:0000313" key="10">
    <source>
        <dbReference type="EMBL" id="SFS18100.1"/>
    </source>
</evidence>
<dbReference type="Gene3D" id="2.40.170.20">
    <property type="entry name" value="TonB-dependent receptor, beta-barrel domain"/>
    <property type="match status" value="1"/>
</dbReference>
<feature type="domain" description="TonB-dependent receptor plug" evidence="9">
    <location>
        <begin position="107"/>
        <end position="209"/>
    </location>
</feature>
<sequence length="799" mass="85679">MEMRGTVYGVIKDPLGALVANAKVELLNNKHVVVAETIAGPDGSFRLSVPTSGRYGLRSSATTFAPTLTPSLFLSAKESTKFDITLSTPTLTQQVTVLATGTPTPLAQIAAPITVLTSSQFPHANDIQEPLRYVPGAQVTQTGQAGGTTGLSLRGGATNTSKVLIDGVPVNDIGGATEFANIATTGIGRLEVLRAPNSALYGSDALAGVVQLTSKRGTTPLPQLDYSAEGGNFSSYRQEAALSGAAHALDYFADFGRQDTHNSIPGNAFHNATFAGNAGYQLNATTDVRFTYRHLAASGGKPNAYLLYGIADAAGSKEQDQVVSGVLNQQTTPRWHNLLRYGSLRLNYEYSDYAPTGIPLLNSNGTVKYYLGAPVTIRGANGYSVSGQAIFQRPTTTFPNFSTNHTSRDFVYAQSDFRLDAHTLFLGGFKYEAERGSSASTGSPTGYADRGNYSYVMEVQGDIRNRAYYTVGTGLEKNGVYGFAATPRASLGYYLVRPGGDAFLSGTKLHANFAKGIKEPSLYQQNNSLLALLAASAATSPLITQFNIGTVGPETSRSYDGGLDQEFARGRVRLGLTYFHNEYGNTLEFLSQTALISFGVPAAALPNVSGAYVNSLSYRAQGLETEIEAKLGKHLLARGGYTLLDAKVQNSFASSALKPVFNTAYNFGAIPIGASGPLKNNRPFRRARNSGYFGLQYTQSRFTAALNGTLVGYRDDSDFLSTDPNGKTSLLLPNQNLDGRYQRLEFTGDYHVTHRLTAYAEIQNLLSERYSEAFGYPALPLNFRAGFRVSIGGESWKLK</sequence>
<evidence type="ECO:0000256" key="5">
    <source>
        <dbReference type="ARBA" id="ARBA00022729"/>
    </source>
</evidence>
<accession>A0A1I6MQW8</accession>
<dbReference type="GO" id="GO:0009279">
    <property type="term" value="C:cell outer membrane"/>
    <property type="evidence" value="ECO:0007669"/>
    <property type="project" value="UniProtKB-SubCell"/>
</dbReference>
<keyword evidence="6 8" id="KW-0472">Membrane</keyword>